<evidence type="ECO:0000256" key="1">
    <source>
        <dbReference type="SAM" id="MobiDB-lite"/>
    </source>
</evidence>
<dbReference type="InterPro" id="IPR004827">
    <property type="entry name" value="bZIP"/>
</dbReference>
<dbReference type="GO" id="GO:0003700">
    <property type="term" value="F:DNA-binding transcription factor activity"/>
    <property type="evidence" value="ECO:0007669"/>
    <property type="project" value="InterPro"/>
</dbReference>
<gene>
    <name evidence="3" type="ORF">CVIRNUC_006469</name>
</gene>
<comment type="caution">
    <text evidence="3">The sequence shown here is derived from an EMBL/GenBank/DDBJ whole genome shotgun (WGS) entry which is preliminary data.</text>
</comment>
<organism evidence="3 4">
    <name type="scientific">Coccomyxa viridis</name>
    <dbReference type="NCBI Taxonomy" id="1274662"/>
    <lineage>
        <taxon>Eukaryota</taxon>
        <taxon>Viridiplantae</taxon>
        <taxon>Chlorophyta</taxon>
        <taxon>core chlorophytes</taxon>
        <taxon>Trebouxiophyceae</taxon>
        <taxon>Trebouxiophyceae incertae sedis</taxon>
        <taxon>Coccomyxaceae</taxon>
        <taxon>Coccomyxa</taxon>
    </lineage>
</organism>
<proteinExistence type="predicted"/>
<dbReference type="Proteomes" id="UP001314263">
    <property type="component" value="Unassembled WGS sequence"/>
</dbReference>
<sequence>MSSDMSDHAFQEGQPDDKDAERQERVKAKNRRAQKRYREKKLQEVDQYKVQIKELNARLRQMAEDKRAIQKDRDRLERMVKSGTPAAPSDGPSQGAHLSRPQPRTAGVKEVMEAHPYVNMDPQQQVHMYRETAEKLRALFMQGGAAEGTPQHQQILKIVAQSREVQEVLMRMFPYTAARVKADIQRAACTDIGMHTPALWQKVTGAAQLSPAQRARLISLRAELLQSIDRIVTERRMVMSSIKEMLPHPAADSGFGTMLFKAQLSTSRLRANLEQEYQATINFVFKALLETLTPVQHARCIVAAAPFLPDTMYICSVVFLEDRGLPIDHLDLLPDMESLRSDISSHGWVCGDEGHGAWPTVYRGLGVYKEPVQGSMAMPMQARPAGMLPGADTLHALPSLGQLPRLSYDFDAGVSASSQDSGQPLPPDAIAALLAVDSLALPEEYLDCCLPAEQAAAGLHF</sequence>
<feature type="region of interest" description="Disordered" evidence="1">
    <location>
        <begin position="80"/>
        <end position="105"/>
    </location>
</feature>
<dbReference type="PROSITE" id="PS00036">
    <property type="entry name" value="BZIP_BASIC"/>
    <property type="match status" value="1"/>
</dbReference>
<feature type="compositionally biased region" description="Basic and acidic residues" evidence="1">
    <location>
        <begin position="1"/>
        <end position="27"/>
    </location>
</feature>
<evidence type="ECO:0000259" key="2">
    <source>
        <dbReference type="PROSITE" id="PS00036"/>
    </source>
</evidence>
<feature type="domain" description="BZIP" evidence="2">
    <location>
        <begin position="25"/>
        <end position="40"/>
    </location>
</feature>
<accession>A0AAV1IAG3</accession>
<reference evidence="3 4" key="1">
    <citation type="submission" date="2023-10" db="EMBL/GenBank/DDBJ databases">
        <authorList>
            <person name="Maclean D."/>
            <person name="Macfadyen A."/>
        </authorList>
    </citation>
    <scope>NUCLEOTIDE SEQUENCE [LARGE SCALE GENOMIC DNA]</scope>
</reference>
<protein>
    <recommendedName>
        <fullName evidence="2">BZIP domain-containing protein</fullName>
    </recommendedName>
</protein>
<name>A0AAV1IAG3_9CHLO</name>
<feature type="compositionally biased region" description="Basic residues" evidence="1">
    <location>
        <begin position="28"/>
        <end position="39"/>
    </location>
</feature>
<evidence type="ECO:0000313" key="4">
    <source>
        <dbReference type="Proteomes" id="UP001314263"/>
    </source>
</evidence>
<feature type="region of interest" description="Disordered" evidence="1">
    <location>
        <begin position="1"/>
        <end position="47"/>
    </location>
</feature>
<keyword evidence="4" id="KW-1185">Reference proteome</keyword>
<dbReference type="AlphaFoldDB" id="A0AAV1IAG3"/>
<dbReference type="EMBL" id="CAUYUE010000008">
    <property type="protein sequence ID" value="CAK0783270.1"/>
    <property type="molecule type" value="Genomic_DNA"/>
</dbReference>
<evidence type="ECO:0000313" key="3">
    <source>
        <dbReference type="EMBL" id="CAK0783270.1"/>
    </source>
</evidence>